<comment type="caution">
    <text evidence="1">The sequence shown here is derived from an EMBL/GenBank/DDBJ whole genome shotgun (WGS) entry which is preliminary data.</text>
</comment>
<evidence type="ECO:0000313" key="2">
    <source>
        <dbReference type="Proteomes" id="UP001174934"/>
    </source>
</evidence>
<sequence length="184" mass="20926">MVCRERATFEVEESTNLEAILFKDTENTIKSLIDHSQNLRGIRHQITAKINTLHTDLGGVETLLQNVSNWSSFGLRSFTHPDECPEEHLNFILEAISVSHRPMVKNALVLLSHAFRPVSHHELVAALMCEDEKTDILLDSLGGLLQVNGEHVQFVHPKLRSYLLGSPKSSQAEHSRPWYRIRRS</sequence>
<name>A0AA39XBI7_9PEZI</name>
<accession>A0AA39XBI7</accession>
<dbReference type="AlphaFoldDB" id="A0AA39XBI7"/>
<organism evidence="1 2">
    <name type="scientific">Bombardia bombarda</name>
    <dbReference type="NCBI Taxonomy" id="252184"/>
    <lineage>
        <taxon>Eukaryota</taxon>
        <taxon>Fungi</taxon>
        <taxon>Dikarya</taxon>
        <taxon>Ascomycota</taxon>
        <taxon>Pezizomycotina</taxon>
        <taxon>Sordariomycetes</taxon>
        <taxon>Sordariomycetidae</taxon>
        <taxon>Sordariales</taxon>
        <taxon>Lasiosphaeriaceae</taxon>
        <taxon>Bombardia</taxon>
    </lineage>
</organism>
<keyword evidence="2" id="KW-1185">Reference proteome</keyword>
<reference evidence="1" key="1">
    <citation type="submission" date="2023-06" db="EMBL/GenBank/DDBJ databases">
        <title>Genome-scale phylogeny and comparative genomics of the fungal order Sordariales.</title>
        <authorList>
            <consortium name="Lawrence Berkeley National Laboratory"/>
            <person name="Hensen N."/>
            <person name="Bonometti L."/>
            <person name="Westerberg I."/>
            <person name="Brannstrom I.O."/>
            <person name="Guillou S."/>
            <person name="Cros-Aarteil S."/>
            <person name="Calhoun S."/>
            <person name="Haridas S."/>
            <person name="Kuo A."/>
            <person name="Mondo S."/>
            <person name="Pangilinan J."/>
            <person name="Riley R."/>
            <person name="LaButti K."/>
            <person name="Andreopoulos B."/>
            <person name="Lipzen A."/>
            <person name="Chen C."/>
            <person name="Yanf M."/>
            <person name="Daum C."/>
            <person name="Ng V."/>
            <person name="Clum A."/>
            <person name="Steindorff A."/>
            <person name="Ohm R."/>
            <person name="Martin F."/>
            <person name="Silar P."/>
            <person name="Natvig D."/>
            <person name="Lalanne C."/>
            <person name="Gautier V."/>
            <person name="Ament-velasquez S.L."/>
            <person name="Kruys A."/>
            <person name="Hutchinson M.I."/>
            <person name="Powell A.J."/>
            <person name="Barry K."/>
            <person name="Miller A.N."/>
            <person name="Grigoriev I.V."/>
            <person name="Debuchy R."/>
            <person name="Gladieux P."/>
            <person name="Thoren M.H."/>
            <person name="Johannesson H."/>
        </authorList>
    </citation>
    <scope>NUCLEOTIDE SEQUENCE</scope>
    <source>
        <strain evidence="1">SMH3391-2</strain>
    </source>
</reference>
<dbReference type="Proteomes" id="UP001174934">
    <property type="component" value="Unassembled WGS sequence"/>
</dbReference>
<dbReference type="EMBL" id="JAULSR010000002">
    <property type="protein sequence ID" value="KAK0630884.1"/>
    <property type="molecule type" value="Genomic_DNA"/>
</dbReference>
<gene>
    <name evidence="1" type="ORF">B0T17DRAFT_234180</name>
</gene>
<evidence type="ECO:0000313" key="1">
    <source>
        <dbReference type="EMBL" id="KAK0630884.1"/>
    </source>
</evidence>
<protein>
    <submittedName>
        <fullName evidence="1">Uncharacterized protein</fullName>
    </submittedName>
</protein>
<proteinExistence type="predicted"/>